<dbReference type="GO" id="GO:0015693">
    <property type="term" value="P:magnesium ion transport"/>
    <property type="evidence" value="ECO:0000318"/>
    <property type="project" value="GO_Central"/>
</dbReference>
<dbReference type="eggNOG" id="KOG2662">
    <property type="taxonomic scope" value="Eukaryota"/>
</dbReference>
<dbReference type="SUPFAM" id="SSF144083">
    <property type="entry name" value="Magnesium transport protein CorA, transmembrane region"/>
    <property type="match status" value="1"/>
</dbReference>
<feature type="compositionally biased region" description="Low complexity" evidence="8">
    <location>
        <begin position="315"/>
        <end position="327"/>
    </location>
</feature>
<evidence type="ECO:0000256" key="1">
    <source>
        <dbReference type="ARBA" id="ARBA00004141"/>
    </source>
</evidence>
<evidence type="ECO:0000256" key="6">
    <source>
        <dbReference type="RuleBase" id="RU366041"/>
    </source>
</evidence>
<dbReference type="GO" id="GO:0016020">
    <property type="term" value="C:membrane"/>
    <property type="evidence" value="ECO:0007669"/>
    <property type="project" value="UniProtKB-SubCell"/>
</dbReference>
<comment type="similarity">
    <text evidence="2 6">Belongs to the CorA metal ion transporter (MIT) (TC 1.A.35.5) family.</text>
</comment>
<dbReference type="PANTHER" id="PTHR13890">
    <property type="entry name" value="RNA SPLICING PROTEIN MRS2, MITOCHONDRIAL"/>
    <property type="match status" value="1"/>
</dbReference>
<evidence type="ECO:0000256" key="3">
    <source>
        <dbReference type="ARBA" id="ARBA00022692"/>
    </source>
</evidence>
<dbReference type="Proteomes" id="UP000026915">
    <property type="component" value="Chromosome 6"/>
</dbReference>
<dbReference type="InterPro" id="IPR039204">
    <property type="entry name" value="MRS2-like"/>
</dbReference>
<dbReference type="InParanoid" id="A0A061GAB1"/>
<comment type="subcellular location">
    <subcellularLocation>
        <location evidence="1 6">Membrane</location>
        <topology evidence="1 6">Multi-pass membrane protein</topology>
    </subcellularLocation>
</comment>
<dbReference type="HOGENOM" id="CLU_034694_1_0_1"/>
<dbReference type="InterPro" id="IPR045863">
    <property type="entry name" value="CorA_TM1_TM2"/>
</dbReference>
<dbReference type="Gene3D" id="2.40.128.330">
    <property type="match status" value="1"/>
</dbReference>
<organism evidence="9 10">
    <name type="scientific">Theobroma cacao</name>
    <name type="common">Cacao</name>
    <name type="synonym">Cocoa</name>
    <dbReference type="NCBI Taxonomy" id="3641"/>
    <lineage>
        <taxon>Eukaryota</taxon>
        <taxon>Viridiplantae</taxon>
        <taxon>Streptophyta</taxon>
        <taxon>Embryophyta</taxon>
        <taxon>Tracheophyta</taxon>
        <taxon>Spermatophyta</taxon>
        <taxon>Magnoliopsida</taxon>
        <taxon>eudicotyledons</taxon>
        <taxon>Gunneridae</taxon>
        <taxon>Pentapetalae</taxon>
        <taxon>rosids</taxon>
        <taxon>malvids</taxon>
        <taxon>Malvales</taxon>
        <taxon>Malvaceae</taxon>
        <taxon>Byttnerioideae</taxon>
        <taxon>Theobroma</taxon>
    </lineage>
</organism>
<protein>
    <recommendedName>
        <fullName evidence="6">Magnesium transporter</fullName>
    </recommendedName>
</protein>
<accession>A0A061GAB1</accession>
<feature type="coiled-coil region" evidence="7">
    <location>
        <begin position="240"/>
        <end position="267"/>
    </location>
</feature>
<keyword evidence="7" id="KW-0175">Coiled coil</keyword>
<dbReference type="OMA" id="WRYVNEL"/>
<evidence type="ECO:0000256" key="7">
    <source>
        <dbReference type="SAM" id="Coils"/>
    </source>
</evidence>
<keyword evidence="5 6" id="KW-0472">Membrane</keyword>
<feature type="region of interest" description="Disordered" evidence="8">
    <location>
        <begin position="300"/>
        <end position="338"/>
    </location>
</feature>
<evidence type="ECO:0000313" key="10">
    <source>
        <dbReference type="Proteomes" id="UP000026915"/>
    </source>
</evidence>
<evidence type="ECO:0000256" key="8">
    <source>
        <dbReference type="SAM" id="MobiDB-lite"/>
    </source>
</evidence>
<dbReference type="Gene3D" id="1.20.58.340">
    <property type="entry name" value="Magnesium transport protein CorA, transmembrane region"/>
    <property type="match status" value="1"/>
</dbReference>
<feature type="transmembrane region" description="Helical" evidence="6">
    <location>
        <begin position="396"/>
        <end position="417"/>
    </location>
</feature>
<gene>
    <name evidence="9" type="ORF">TCM_027475</name>
</gene>
<evidence type="ECO:0000256" key="2">
    <source>
        <dbReference type="ARBA" id="ARBA00007535"/>
    </source>
</evidence>
<sequence>MIDMKGKEEIPTDLWGRKMAKLKNTSNIYMHCNISNTLYIDALCELSASTSTFPFQGMDVLEFPETGQGLRSWIRVDASANSQALEIDKLTIIRRCGISTRDLRILDPLFVYPPTILGREKAIVANLEKMRCIITADEVLLLNSLDRNVLQYVMELQKRLRSTGVAELNPGGSGSRSFRSTSSYSPFEFRALAVVLDVVSGSLDSEASELEMEAYPLLDELTSEVSTFNLERVRGLKSGLVALTRRIRKIRDEVENIMDDNEDMAEMYLTEKKRKMESSSLISDDQSSLVGIFRSNEGASEASDPIICPPVSSPSGSRSLTKNSSSLRSRRKSMMMSSENTAKSVEELESLLEAYFVVIDSILNKLITLKQHIDDTENFLNIQLNHLRNRLIQFELLLTSATFVLAIFGIIIGIFGINFPVPLFNDSHTIKLVLIITSICGIILYCALVCFYKWRKVLLL</sequence>
<keyword evidence="6" id="KW-0460">Magnesium</keyword>
<keyword evidence="3 6" id="KW-0812">Transmembrane</keyword>
<keyword evidence="4 6" id="KW-1133">Transmembrane helix</keyword>
<proteinExistence type="inferred from homology"/>
<keyword evidence="6" id="KW-0813">Transport</keyword>
<evidence type="ECO:0000313" key="9">
    <source>
        <dbReference type="EMBL" id="EOY26082.1"/>
    </source>
</evidence>
<dbReference type="PANTHER" id="PTHR13890:SF26">
    <property type="entry name" value="MAGNESIUM TRANSPORTER MRS2-1"/>
    <property type="match status" value="1"/>
</dbReference>
<evidence type="ECO:0000256" key="4">
    <source>
        <dbReference type="ARBA" id="ARBA00022989"/>
    </source>
</evidence>
<dbReference type="AlphaFoldDB" id="A0A061GAB1"/>
<evidence type="ECO:0000256" key="5">
    <source>
        <dbReference type="ARBA" id="ARBA00023136"/>
    </source>
</evidence>
<dbReference type="CDD" id="cd12823">
    <property type="entry name" value="Mrs2_Mfm1p-like"/>
    <property type="match status" value="1"/>
</dbReference>
<feature type="transmembrane region" description="Helical" evidence="6">
    <location>
        <begin position="429"/>
        <end position="452"/>
    </location>
</feature>
<dbReference type="Gramene" id="EOY26082">
    <property type="protein sequence ID" value="EOY26082"/>
    <property type="gene ID" value="TCM_027475"/>
</dbReference>
<keyword evidence="10" id="KW-1185">Reference proteome</keyword>
<dbReference type="EMBL" id="CM001884">
    <property type="protein sequence ID" value="EOY26082.1"/>
    <property type="molecule type" value="Genomic_DNA"/>
</dbReference>
<comment type="function">
    <text evidence="6">Magnesium transporter that may mediate the influx of magnesium.</text>
</comment>
<dbReference type="GO" id="GO:0015095">
    <property type="term" value="F:magnesium ion transmembrane transporter activity"/>
    <property type="evidence" value="ECO:0000318"/>
    <property type="project" value="GO_Central"/>
</dbReference>
<reference evidence="9 10" key="1">
    <citation type="journal article" date="2013" name="Genome Biol.">
        <title>The genome sequence of the most widely cultivated cacao type and its use to identify candidate genes regulating pod color.</title>
        <authorList>
            <person name="Motamayor J.C."/>
            <person name="Mockaitis K."/>
            <person name="Schmutz J."/>
            <person name="Haiminen N."/>
            <person name="Iii D.L."/>
            <person name="Cornejo O."/>
            <person name="Findley S.D."/>
            <person name="Zheng P."/>
            <person name="Utro F."/>
            <person name="Royaert S."/>
            <person name="Saski C."/>
            <person name="Jenkins J."/>
            <person name="Podicheti R."/>
            <person name="Zhao M."/>
            <person name="Scheffler B.E."/>
            <person name="Stack J.C."/>
            <person name="Feltus F.A."/>
            <person name="Mustiga G.M."/>
            <person name="Amores F."/>
            <person name="Phillips W."/>
            <person name="Marelli J.P."/>
            <person name="May G.D."/>
            <person name="Shapiro H."/>
            <person name="Ma J."/>
            <person name="Bustamante C.D."/>
            <person name="Schnell R.J."/>
            <person name="Main D."/>
            <person name="Gilbert D."/>
            <person name="Parida L."/>
            <person name="Kuhn D.N."/>
        </authorList>
    </citation>
    <scope>NUCLEOTIDE SEQUENCE [LARGE SCALE GENOMIC DNA]</scope>
    <source>
        <strain evidence="10">cv. Matina 1-6</strain>
    </source>
</reference>
<dbReference type="Pfam" id="PF22099">
    <property type="entry name" value="MRS2-like"/>
    <property type="match status" value="1"/>
</dbReference>
<dbReference type="FunFam" id="2.40.128.330:FF:000001">
    <property type="entry name" value="Magnesium transporter MRS2-1"/>
    <property type="match status" value="1"/>
</dbReference>
<keyword evidence="6" id="KW-0406">Ion transport</keyword>
<name>A0A061GAB1_THECC</name>